<dbReference type="Pfam" id="PF02413">
    <property type="entry name" value="Caudo_TAP"/>
    <property type="match status" value="1"/>
</dbReference>
<dbReference type="InterPro" id="IPR003458">
    <property type="entry name" value="Phage_T4_Gp38_tail_assem"/>
</dbReference>
<reference evidence="2" key="1">
    <citation type="journal article" date="2018" name="Genome Biol.">
        <title>SKESA: strategic k-mer extension for scrupulous assemblies.</title>
        <authorList>
            <person name="Souvorov A."/>
            <person name="Agarwala R."/>
            <person name="Lipman D.J."/>
        </authorList>
    </citation>
    <scope>NUCLEOTIDE SEQUENCE [LARGE SCALE GENOMIC DNA]</scope>
    <source>
        <strain evidence="2">1839</strain>
    </source>
</reference>
<name>A0A765TD52_ECOLX</name>
<evidence type="ECO:0000256" key="1">
    <source>
        <dbReference type="SAM" id="MobiDB-lite"/>
    </source>
</evidence>
<dbReference type="InterPro" id="IPR051220">
    <property type="entry name" value="TFA_Chaperone"/>
</dbReference>
<accession>A0A765TD52</accession>
<proteinExistence type="predicted"/>
<sequence>MTIYYSPSTKGFYDDKLKNDYQNNDSWPEDLTEISERWYNYLLQKQSEGKTININEYGQPVVTEPEPPTQEELTGQAERQKSKLLAEAESFILPLERAVKLGMATDAEREMLESWERYSVLLSRVDTANPEWPQKPE</sequence>
<dbReference type="PANTHER" id="PTHR34413:SF2">
    <property type="entry name" value="PROPHAGE TAIL FIBER ASSEMBLY PROTEIN HOMOLOG TFAE-RELATED"/>
    <property type="match status" value="1"/>
</dbReference>
<gene>
    <name evidence="2" type="ORF">GGB84_005268</name>
</gene>
<evidence type="ECO:0000313" key="2">
    <source>
        <dbReference type="EMBL" id="HAG5773422.1"/>
    </source>
</evidence>
<dbReference type="PANTHER" id="PTHR34413">
    <property type="entry name" value="PROPHAGE TAIL FIBER ASSEMBLY PROTEIN HOMOLOG TFAE-RELATED-RELATED"/>
    <property type="match status" value="1"/>
</dbReference>
<feature type="region of interest" description="Disordered" evidence="1">
    <location>
        <begin position="59"/>
        <end position="78"/>
    </location>
</feature>
<dbReference type="AlphaFoldDB" id="A0A765TD52"/>
<reference evidence="2" key="2">
    <citation type="submission" date="2020-02" db="EMBL/GenBank/DDBJ databases">
        <authorList>
            <consortium name="NCBI Pathogen Detection Project"/>
        </authorList>
    </citation>
    <scope>NUCLEOTIDE SEQUENCE</scope>
    <source>
        <strain evidence="2">1839</strain>
    </source>
</reference>
<dbReference type="RefSeq" id="WP_059256288.1">
    <property type="nucleotide sequence ID" value="NZ_JAXBST010000018.1"/>
</dbReference>
<dbReference type="EMBL" id="DAAYTU010000143">
    <property type="protein sequence ID" value="HAG5773422.1"/>
    <property type="molecule type" value="Genomic_DNA"/>
</dbReference>
<organism evidence="2">
    <name type="scientific">Escherichia coli</name>
    <dbReference type="NCBI Taxonomy" id="562"/>
    <lineage>
        <taxon>Bacteria</taxon>
        <taxon>Pseudomonadati</taxon>
        <taxon>Pseudomonadota</taxon>
        <taxon>Gammaproteobacteria</taxon>
        <taxon>Enterobacterales</taxon>
        <taxon>Enterobacteriaceae</taxon>
        <taxon>Escherichia</taxon>
    </lineage>
</organism>
<protein>
    <submittedName>
        <fullName evidence="2">Tail fiber assembly protein</fullName>
    </submittedName>
</protein>
<comment type="caution">
    <text evidence="2">The sequence shown here is derived from an EMBL/GenBank/DDBJ whole genome shotgun (WGS) entry which is preliminary data.</text>
</comment>